<evidence type="ECO:0000256" key="15">
    <source>
        <dbReference type="ARBA" id="ARBA00049322"/>
    </source>
</evidence>
<dbReference type="AlphaFoldDB" id="A0AAJ6VZQ5"/>
<dbReference type="PANTHER" id="PTHR10989:SF16">
    <property type="entry name" value="AT02829P-RELATED"/>
    <property type="match status" value="1"/>
</dbReference>
<evidence type="ECO:0000313" key="19">
    <source>
        <dbReference type="RefSeq" id="XP_003746885.1"/>
    </source>
</evidence>
<dbReference type="GO" id="GO:0016020">
    <property type="term" value="C:membrane"/>
    <property type="evidence" value="ECO:0007669"/>
    <property type="project" value="InterPro"/>
</dbReference>
<evidence type="ECO:0000256" key="3">
    <source>
        <dbReference type="ARBA" id="ARBA00009300"/>
    </source>
</evidence>
<evidence type="ECO:0000256" key="11">
    <source>
        <dbReference type="ARBA" id="ARBA00048701"/>
    </source>
</evidence>
<evidence type="ECO:0000256" key="4">
    <source>
        <dbReference type="ARBA" id="ARBA00022692"/>
    </source>
</evidence>
<comment type="similarity">
    <text evidence="3">Belongs to the AIG1 family.</text>
</comment>
<dbReference type="InterPro" id="IPR006838">
    <property type="entry name" value="ADTRP_AIG1"/>
</dbReference>
<keyword evidence="6 17" id="KW-0472">Membrane</keyword>
<feature type="transmembrane region" description="Helical" evidence="17">
    <location>
        <begin position="191"/>
        <end position="211"/>
    </location>
</feature>
<gene>
    <name evidence="19" type="primary">LOC100908002</name>
</gene>
<dbReference type="GO" id="GO:0012505">
    <property type="term" value="C:endomembrane system"/>
    <property type="evidence" value="ECO:0007669"/>
    <property type="project" value="UniProtKB-SubCell"/>
</dbReference>
<evidence type="ECO:0000313" key="18">
    <source>
        <dbReference type="Proteomes" id="UP000694867"/>
    </source>
</evidence>
<feature type="transmembrane region" description="Helical" evidence="17">
    <location>
        <begin position="52"/>
        <end position="69"/>
    </location>
</feature>
<comment type="catalytic activity">
    <reaction evidence="1">
        <text>9-(9Z-hexadecenoyloxy)-octadecanoate + H2O = (9Z)-hexadecenoate + 9-hydroxy-octadecanoate + H(+)</text>
        <dbReference type="Rhea" id="RHEA:52068"/>
        <dbReference type="ChEBI" id="CHEBI:15377"/>
        <dbReference type="ChEBI" id="CHEBI:15378"/>
        <dbReference type="ChEBI" id="CHEBI:32372"/>
        <dbReference type="ChEBI" id="CHEBI:136286"/>
        <dbReference type="ChEBI" id="CHEBI:136309"/>
    </reaction>
    <physiologicalReaction direction="left-to-right" evidence="1">
        <dbReference type="Rhea" id="RHEA:52069"/>
    </physiologicalReaction>
</comment>
<dbReference type="Proteomes" id="UP000694867">
    <property type="component" value="Unplaced"/>
</dbReference>
<comment type="subcellular location">
    <subcellularLocation>
        <location evidence="2">Endomembrane system</location>
        <topology evidence="2">Multi-pass membrane protein</topology>
    </subcellularLocation>
</comment>
<sequence>MALAASGTAIVFHSAAAFIYAYTIYYSFSLVKAPKSDPNLAYAVKAKYLTQWNLGLCGLYFGLCLVLDVRPTRSLYRLRDYIFCSILLPSCIFVNVFLWGLYSVDRETVFSTEIEAFHSKWVNRHSHTLVTITAVCEALLYPHEVPAKRRGFAGIFAWFGFYQLWVLYLGIGERIWVYPVMRILSPSAMTVFFVGCCVVAFVLQTICNIMLRLRYWVAAPRTEECKRA</sequence>
<comment type="catalytic activity">
    <reaction evidence="10">
        <text>12-octadecanoyloxy-octadecanoate + H2O = 12-hydroxyoctadecanoate + octadecanoate + H(+)</text>
        <dbReference type="Rhea" id="RHEA:52080"/>
        <dbReference type="ChEBI" id="CHEBI:15377"/>
        <dbReference type="ChEBI" id="CHEBI:15378"/>
        <dbReference type="ChEBI" id="CHEBI:25629"/>
        <dbReference type="ChEBI" id="CHEBI:84201"/>
        <dbReference type="ChEBI" id="CHEBI:136330"/>
    </reaction>
    <physiologicalReaction direction="left-to-right" evidence="10">
        <dbReference type="Rhea" id="RHEA:52081"/>
    </physiologicalReaction>
</comment>
<evidence type="ECO:0000256" key="5">
    <source>
        <dbReference type="ARBA" id="ARBA00022989"/>
    </source>
</evidence>
<proteinExistence type="inferred from homology"/>
<evidence type="ECO:0000256" key="6">
    <source>
        <dbReference type="ARBA" id="ARBA00023136"/>
    </source>
</evidence>
<comment type="catalytic activity">
    <reaction evidence="9">
        <text>9-hexadecanoyloxy-octadecanoate + H2O = 9-hydroxy-octadecanoate + hexadecanoate + H(+)</text>
        <dbReference type="Rhea" id="RHEA:52052"/>
        <dbReference type="ChEBI" id="CHEBI:7896"/>
        <dbReference type="ChEBI" id="CHEBI:15377"/>
        <dbReference type="ChEBI" id="CHEBI:15378"/>
        <dbReference type="ChEBI" id="CHEBI:83670"/>
        <dbReference type="ChEBI" id="CHEBI:136286"/>
    </reaction>
    <physiologicalReaction direction="left-to-right" evidence="9">
        <dbReference type="Rhea" id="RHEA:52053"/>
    </physiologicalReaction>
</comment>
<evidence type="ECO:0000256" key="16">
    <source>
        <dbReference type="ARBA" id="ARBA00049428"/>
    </source>
</evidence>
<comment type="catalytic activity">
    <reaction evidence="11">
        <text>12-(9Z-octadecenoyloxy)-octadecanoate + H2O = 12-hydroxyoctadecanoate + (9Z)-octadecenoate + H(+)</text>
        <dbReference type="Rhea" id="RHEA:52060"/>
        <dbReference type="ChEBI" id="CHEBI:15377"/>
        <dbReference type="ChEBI" id="CHEBI:15378"/>
        <dbReference type="ChEBI" id="CHEBI:30823"/>
        <dbReference type="ChEBI" id="CHEBI:84201"/>
        <dbReference type="ChEBI" id="CHEBI:136302"/>
    </reaction>
    <physiologicalReaction direction="left-to-right" evidence="11">
        <dbReference type="Rhea" id="RHEA:52061"/>
    </physiologicalReaction>
</comment>
<comment type="catalytic activity">
    <reaction evidence="8">
        <text>13-octadecanoyloxy-octadecanoate + H2O = 13-hydroxy-octadecanoate + octadecanoate + H(+)</text>
        <dbReference type="Rhea" id="RHEA:52084"/>
        <dbReference type="ChEBI" id="CHEBI:15377"/>
        <dbReference type="ChEBI" id="CHEBI:15378"/>
        <dbReference type="ChEBI" id="CHEBI:25629"/>
        <dbReference type="ChEBI" id="CHEBI:136304"/>
        <dbReference type="ChEBI" id="CHEBI:136335"/>
    </reaction>
    <physiologicalReaction direction="left-to-right" evidence="8">
        <dbReference type="Rhea" id="RHEA:52085"/>
    </physiologicalReaction>
</comment>
<keyword evidence="18" id="KW-1185">Reference proteome</keyword>
<evidence type="ECO:0000256" key="7">
    <source>
        <dbReference type="ARBA" id="ARBA00047368"/>
    </source>
</evidence>
<evidence type="ECO:0000256" key="10">
    <source>
        <dbReference type="ARBA" id="ARBA00048680"/>
    </source>
</evidence>
<evidence type="ECO:0000256" key="12">
    <source>
        <dbReference type="ARBA" id="ARBA00048800"/>
    </source>
</evidence>
<evidence type="ECO:0000256" key="2">
    <source>
        <dbReference type="ARBA" id="ARBA00004127"/>
    </source>
</evidence>
<comment type="catalytic activity">
    <reaction evidence="12">
        <text>9-(9Z-octadecenoyloxy)-octadecanoate + H2O = 9-hydroxy-octadecanoate + (9Z)-octadecenoate + H(+)</text>
        <dbReference type="Rhea" id="RHEA:52048"/>
        <dbReference type="ChEBI" id="CHEBI:15377"/>
        <dbReference type="ChEBI" id="CHEBI:15378"/>
        <dbReference type="ChEBI" id="CHEBI:30823"/>
        <dbReference type="ChEBI" id="CHEBI:136282"/>
        <dbReference type="ChEBI" id="CHEBI:136286"/>
    </reaction>
    <physiologicalReaction direction="left-to-right" evidence="12">
        <dbReference type="Rhea" id="RHEA:52049"/>
    </physiologicalReaction>
</comment>
<feature type="transmembrane region" description="Helical" evidence="17">
    <location>
        <begin position="81"/>
        <end position="102"/>
    </location>
</feature>
<comment type="catalytic activity">
    <reaction evidence="13">
        <text>9-octadecanoyloxy-octadecanoate + H2O = 9-hydroxy-octadecanoate + octadecanoate + H(+)</text>
        <dbReference type="Rhea" id="RHEA:52096"/>
        <dbReference type="ChEBI" id="CHEBI:15377"/>
        <dbReference type="ChEBI" id="CHEBI:15378"/>
        <dbReference type="ChEBI" id="CHEBI:25629"/>
        <dbReference type="ChEBI" id="CHEBI:136286"/>
        <dbReference type="ChEBI" id="CHEBI:136373"/>
    </reaction>
    <physiologicalReaction direction="left-to-right" evidence="13">
        <dbReference type="Rhea" id="RHEA:52097"/>
    </physiologicalReaction>
</comment>
<comment type="catalytic activity">
    <reaction evidence="7">
        <text>12-hexadecanoyloxy-octadecanoate + H2O = 12-hydroxyoctadecanoate + hexadecanoate + H(+)</text>
        <dbReference type="Rhea" id="RHEA:52056"/>
        <dbReference type="ChEBI" id="CHEBI:7896"/>
        <dbReference type="ChEBI" id="CHEBI:15377"/>
        <dbReference type="ChEBI" id="CHEBI:15378"/>
        <dbReference type="ChEBI" id="CHEBI:83677"/>
        <dbReference type="ChEBI" id="CHEBI:84201"/>
    </reaction>
    <physiologicalReaction direction="left-to-right" evidence="7">
        <dbReference type="Rhea" id="RHEA:52057"/>
    </physiologicalReaction>
</comment>
<dbReference type="Pfam" id="PF04750">
    <property type="entry name" value="Far-17a_AIG1"/>
    <property type="match status" value="1"/>
</dbReference>
<dbReference type="GeneID" id="100908002"/>
<keyword evidence="4 17" id="KW-0812">Transmembrane</keyword>
<evidence type="ECO:0000256" key="9">
    <source>
        <dbReference type="ARBA" id="ARBA00047863"/>
    </source>
</evidence>
<reference evidence="19" key="1">
    <citation type="submission" date="2025-08" db="UniProtKB">
        <authorList>
            <consortium name="RefSeq"/>
        </authorList>
    </citation>
    <scope>IDENTIFICATION</scope>
</reference>
<feature type="transmembrane region" description="Helical" evidence="17">
    <location>
        <begin position="152"/>
        <end position="171"/>
    </location>
</feature>
<evidence type="ECO:0000256" key="13">
    <source>
        <dbReference type="ARBA" id="ARBA00049221"/>
    </source>
</evidence>
<evidence type="ECO:0000256" key="8">
    <source>
        <dbReference type="ARBA" id="ARBA00047427"/>
    </source>
</evidence>
<organism evidence="18 19">
    <name type="scientific">Galendromus occidentalis</name>
    <name type="common">western predatory mite</name>
    <dbReference type="NCBI Taxonomy" id="34638"/>
    <lineage>
        <taxon>Eukaryota</taxon>
        <taxon>Metazoa</taxon>
        <taxon>Ecdysozoa</taxon>
        <taxon>Arthropoda</taxon>
        <taxon>Chelicerata</taxon>
        <taxon>Arachnida</taxon>
        <taxon>Acari</taxon>
        <taxon>Parasitiformes</taxon>
        <taxon>Mesostigmata</taxon>
        <taxon>Gamasina</taxon>
        <taxon>Phytoseioidea</taxon>
        <taxon>Phytoseiidae</taxon>
        <taxon>Typhlodrominae</taxon>
        <taxon>Galendromus</taxon>
    </lineage>
</organism>
<dbReference type="PANTHER" id="PTHR10989">
    <property type="entry name" value="ANDROGEN-INDUCED PROTEIN 1-RELATED"/>
    <property type="match status" value="1"/>
</dbReference>
<evidence type="ECO:0000256" key="17">
    <source>
        <dbReference type="SAM" id="Phobius"/>
    </source>
</evidence>
<comment type="catalytic activity">
    <reaction evidence="16">
        <text>12-(9Z-hexadecenoyloxy)-octadecanoate + H2O = 12-hydroxyoctadecanoate + (9Z)-hexadecenoate + H(+)</text>
        <dbReference type="Rhea" id="RHEA:52072"/>
        <dbReference type="ChEBI" id="CHEBI:15377"/>
        <dbReference type="ChEBI" id="CHEBI:15378"/>
        <dbReference type="ChEBI" id="CHEBI:32372"/>
        <dbReference type="ChEBI" id="CHEBI:84201"/>
        <dbReference type="ChEBI" id="CHEBI:136312"/>
    </reaction>
    <physiologicalReaction direction="left-to-right" evidence="16">
        <dbReference type="Rhea" id="RHEA:52073"/>
    </physiologicalReaction>
</comment>
<comment type="catalytic activity">
    <reaction evidence="14">
        <text>13-(9Z-octadecenoyloxy)-octadecanoate + H2O = 13-hydroxy-octadecanoate + (9Z)-octadecenoate + H(+)</text>
        <dbReference type="Rhea" id="RHEA:52064"/>
        <dbReference type="ChEBI" id="CHEBI:15377"/>
        <dbReference type="ChEBI" id="CHEBI:15378"/>
        <dbReference type="ChEBI" id="CHEBI:30823"/>
        <dbReference type="ChEBI" id="CHEBI:136303"/>
        <dbReference type="ChEBI" id="CHEBI:136304"/>
    </reaction>
    <physiologicalReaction direction="left-to-right" evidence="14">
        <dbReference type="Rhea" id="RHEA:52065"/>
    </physiologicalReaction>
</comment>
<dbReference type="RefSeq" id="XP_003746885.1">
    <property type="nucleotide sequence ID" value="XM_003746837.1"/>
</dbReference>
<evidence type="ECO:0000256" key="1">
    <source>
        <dbReference type="ARBA" id="ARBA00000923"/>
    </source>
</evidence>
<comment type="catalytic activity">
    <reaction evidence="15">
        <text>13-(9Z-hexadecenoyloxy)-octadecanoate + H2O = 13-hydroxy-octadecanoate + (9Z)-hexadecenoate + H(+)</text>
        <dbReference type="Rhea" id="RHEA:52076"/>
        <dbReference type="ChEBI" id="CHEBI:15377"/>
        <dbReference type="ChEBI" id="CHEBI:15378"/>
        <dbReference type="ChEBI" id="CHEBI:32372"/>
        <dbReference type="ChEBI" id="CHEBI:136304"/>
        <dbReference type="ChEBI" id="CHEBI:136315"/>
    </reaction>
    <physiologicalReaction direction="left-to-right" evidence="15">
        <dbReference type="Rhea" id="RHEA:52077"/>
    </physiologicalReaction>
</comment>
<name>A0AAJ6VZQ5_9ACAR</name>
<accession>A0AAJ6VZQ5</accession>
<evidence type="ECO:0000256" key="14">
    <source>
        <dbReference type="ARBA" id="ARBA00049296"/>
    </source>
</evidence>
<protein>
    <submittedName>
        <fullName evidence="19">Androgen-dependent TFPI-regulating protein</fullName>
    </submittedName>
</protein>
<dbReference type="KEGG" id="goe:100908002"/>
<keyword evidence="5 17" id="KW-1133">Transmembrane helix</keyword>